<feature type="domain" description="Thiamine pyrophosphate enzyme N-terminal TPP-binding" evidence="6">
    <location>
        <begin position="3"/>
        <end position="118"/>
    </location>
</feature>
<evidence type="ECO:0000259" key="5">
    <source>
        <dbReference type="Pfam" id="PF02775"/>
    </source>
</evidence>
<evidence type="ECO:0000259" key="4">
    <source>
        <dbReference type="Pfam" id="PF00205"/>
    </source>
</evidence>
<dbReference type="GO" id="GO:0005948">
    <property type="term" value="C:acetolactate synthase complex"/>
    <property type="evidence" value="ECO:0007669"/>
    <property type="project" value="TreeGrafter"/>
</dbReference>
<dbReference type="PANTHER" id="PTHR18968">
    <property type="entry name" value="THIAMINE PYROPHOSPHATE ENZYMES"/>
    <property type="match status" value="1"/>
</dbReference>
<evidence type="ECO:0000256" key="1">
    <source>
        <dbReference type="ARBA" id="ARBA00007812"/>
    </source>
</evidence>
<dbReference type="CDD" id="cd00568">
    <property type="entry name" value="TPP_enzymes"/>
    <property type="match status" value="1"/>
</dbReference>
<dbReference type="Pfam" id="PF00205">
    <property type="entry name" value="TPP_enzyme_M"/>
    <property type="match status" value="1"/>
</dbReference>
<name>A0A840WR31_9RHOB</name>
<evidence type="ECO:0000313" key="7">
    <source>
        <dbReference type="EMBL" id="MBB5516132.1"/>
    </source>
</evidence>
<feature type="domain" description="Thiamine pyrophosphate enzyme central" evidence="4">
    <location>
        <begin position="191"/>
        <end position="320"/>
    </location>
</feature>
<dbReference type="GO" id="GO:0047435">
    <property type="term" value="F:5-guanidino-2-oxopentanoate decarboxylase activity"/>
    <property type="evidence" value="ECO:0007669"/>
    <property type="project" value="UniProtKB-EC"/>
</dbReference>
<dbReference type="EC" id="4.1.1.75" evidence="7"/>
<dbReference type="NCBIfam" id="NF005712">
    <property type="entry name" value="PRK07524.1"/>
    <property type="match status" value="1"/>
</dbReference>
<dbReference type="Proteomes" id="UP000553766">
    <property type="component" value="Unassembled WGS sequence"/>
</dbReference>
<dbReference type="InterPro" id="IPR029035">
    <property type="entry name" value="DHS-like_NAD/FAD-binding_dom"/>
</dbReference>
<dbReference type="PANTHER" id="PTHR18968:SF13">
    <property type="entry name" value="ACETOLACTATE SYNTHASE CATALYTIC SUBUNIT, MITOCHONDRIAL"/>
    <property type="match status" value="1"/>
</dbReference>
<dbReference type="CDD" id="cd07035">
    <property type="entry name" value="TPP_PYR_POX_like"/>
    <property type="match status" value="1"/>
</dbReference>
<dbReference type="AlphaFoldDB" id="A0A840WR31"/>
<protein>
    <submittedName>
        <fullName evidence="7">Acetolactate synthase-1/2/3 large subunit/5-guanidino-2-oxopentanoate decarboxylase</fullName>
        <ecNumber evidence="7">2.2.1.6</ecNumber>
        <ecNumber evidence="7">4.1.1.75</ecNumber>
    </submittedName>
</protein>
<dbReference type="GO" id="GO:0009097">
    <property type="term" value="P:isoleucine biosynthetic process"/>
    <property type="evidence" value="ECO:0007669"/>
    <property type="project" value="TreeGrafter"/>
</dbReference>
<dbReference type="GO" id="GO:0050660">
    <property type="term" value="F:flavin adenine dinucleotide binding"/>
    <property type="evidence" value="ECO:0007669"/>
    <property type="project" value="TreeGrafter"/>
</dbReference>
<evidence type="ECO:0000256" key="2">
    <source>
        <dbReference type="ARBA" id="ARBA00023052"/>
    </source>
</evidence>
<reference evidence="7 8" key="1">
    <citation type="submission" date="2020-08" db="EMBL/GenBank/DDBJ databases">
        <title>Genomic Encyclopedia of Type Strains, Phase IV (KMG-IV): sequencing the most valuable type-strain genomes for metagenomic binning, comparative biology and taxonomic classification.</title>
        <authorList>
            <person name="Goeker M."/>
        </authorList>
    </citation>
    <scope>NUCLEOTIDE SEQUENCE [LARGE SCALE GENOMIC DNA]</scope>
    <source>
        <strain evidence="7 8">DSM 103377</strain>
    </source>
</reference>
<gene>
    <name evidence="7" type="ORF">FHS89_002158</name>
</gene>
<keyword evidence="7" id="KW-0808">Transferase</keyword>
<dbReference type="GO" id="GO:0003984">
    <property type="term" value="F:acetolactate synthase activity"/>
    <property type="evidence" value="ECO:0007669"/>
    <property type="project" value="UniProtKB-EC"/>
</dbReference>
<dbReference type="InterPro" id="IPR012001">
    <property type="entry name" value="Thiamin_PyroP_enz_TPP-bd_dom"/>
</dbReference>
<dbReference type="FunFam" id="3.40.50.970:FF:000007">
    <property type="entry name" value="Acetolactate synthase"/>
    <property type="match status" value="1"/>
</dbReference>
<proteinExistence type="inferred from homology"/>
<feature type="domain" description="Thiamine pyrophosphate enzyme TPP-binding" evidence="5">
    <location>
        <begin position="385"/>
        <end position="519"/>
    </location>
</feature>
<evidence type="ECO:0000313" key="8">
    <source>
        <dbReference type="Proteomes" id="UP000553766"/>
    </source>
</evidence>
<dbReference type="GO" id="GO:0030976">
    <property type="term" value="F:thiamine pyrophosphate binding"/>
    <property type="evidence" value="ECO:0007669"/>
    <property type="project" value="InterPro"/>
</dbReference>
<dbReference type="Gene3D" id="3.40.50.970">
    <property type="match status" value="2"/>
</dbReference>
<keyword evidence="2 3" id="KW-0786">Thiamine pyrophosphate</keyword>
<sequence length="525" mass="55257">MPTLGQRLAKALAARGVTTLFGIPGVHNVELYRGIEAAGLSHVLARHEQGAGFMADGYARVTGQPGVALVISGPGLTNIMTPMAQAWSDSVPMLVISATLEARDRGARIGRLHDMPDQEGAARAASGQSFTASTPAMLWDQLEAAFASFAQARPGPVHIQIPLDVLAAEAGPAPAPRPLPRRPGADAVALSDAARMIAAAKRPLMVLGGGAWSGAEGLSALSERASIPLFTTYAARGIAAPDHPMWLGATLARARAAEVFARADLVIAIGTELAETDLWRAHPGHDCPMIRVDIDPAQLSARHRADLAICADAGAFAGALDMPDESRSAWTQKEVRAWRDNLTASAMQERPEPARVIPHLTEALTPRSCVVSDMTGLAYLGKEVVPLPQGARWHHPFGFGTLGYGLPAAIGAKVADPAREVICIAGDYGLQYTIQELGTAVELGLGLPILLWDNAKLGEIEVAMQTAQMPPIAIAAQNPDFVALARAYGAAGCELARLRDLGAVLRDAFAADRPMLIRITPETPE</sequence>
<dbReference type="Pfam" id="PF02776">
    <property type="entry name" value="TPP_enzyme_N"/>
    <property type="match status" value="1"/>
</dbReference>
<dbReference type="GO" id="GO:0000287">
    <property type="term" value="F:magnesium ion binding"/>
    <property type="evidence" value="ECO:0007669"/>
    <property type="project" value="InterPro"/>
</dbReference>
<organism evidence="7 8">
    <name type="scientific">Rubricella aquisinus</name>
    <dbReference type="NCBI Taxonomy" id="2028108"/>
    <lineage>
        <taxon>Bacteria</taxon>
        <taxon>Pseudomonadati</taxon>
        <taxon>Pseudomonadota</taxon>
        <taxon>Alphaproteobacteria</taxon>
        <taxon>Rhodobacterales</taxon>
        <taxon>Paracoccaceae</taxon>
        <taxon>Rubricella</taxon>
    </lineage>
</organism>
<dbReference type="InterPro" id="IPR011766">
    <property type="entry name" value="TPP_enzyme_TPP-bd"/>
</dbReference>
<dbReference type="InterPro" id="IPR029061">
    <property type="entry name" value="THDP-binding"/>
</dbReference>
<keyword evidence="7" id="KW-0456">Lyase</keyword>
<evidence type="ECO:0000259" key="6">
    <source>
        <dbReference type="Pfam" id="PF02776"/>
    </source>
</evidence>
<dbReference type="GO" id="GO:0009099">
    <property type="term" value="P:L-valine biosynthetic process"/>
    <property type="evidence" value="ECO:0007669"/>
    <property type="project" value="TreeGrafter"/>
</dbReference>
<dbReference type="EMBL" id="JACIJS010000006">
    <property type="protein sequence ID" value="MBB5516132.1"/>
    <property type="molecule type" value="Genomic_DNA"/>
</dbReference>
<dbReference type="SUPFAM" id="SSF52518">
    <property type="entry name" value="Thiamin diphosphate-binding fold (THDP-binding)"/>
    <property type="match status" value="2"/>
</dbReference>
<comment type="similarity">
    <text evidence="1 3">Belongs to the TPP enzyme family.</text>
</comment>
<dbReference type="SUPFAM" id="SSF52467">
    <property type="entry name" value="DHS-like NAD/FAD-binding domain"/>
    <property type="match status" value="1"/>
</dbReference>
<dbReference type="InterPro" id="IPR045229">
    <property type="entry name" value="TPP_enz"/>
</dbReference>
<dbReference type="Gene3D" id="3.40.50.1220">
    <property type="entry name" value="TPP-binding domain"/>
    <property type="match status" value="1"/>
</dbReference>
<evidence type="ECO:0000256" key="3">
    <source>
        <dbReference type="RuleBase" id="RU362132"/>
    </source>
</evidence>
<dbReference type="InterPro" id="IPR012000">
    <property type="entry name" value="Thiamin_PyroP_enz_cen_dom"/>
</dbReference>
<comment type="caution">
    <text evidence="7">The sequence shown here is derived from an EMBL/GenBank/DDBJ whole genome shotgun (WGS) entry which is preliminary data.</text>
</comment>
<accession>A0A840WR31</accession>
<keyword evidence="8" id="KW-1185">Reference proteome</keyword>
<dbReference type="Pfam" id="PF02775">
    <property type="entry name" value="TPP_enzyme_C"/>
    <property type="match status" value="1"/>
</dbReference>
<dbReference type="RefSeq" id="WP_184011466.1">
    <property type="nucleotide sequence ID" value="NZ_JACIJS010000006.1"/>
</dbReference>
<dbReference type="EC" id="2.2.1.6" evidence="7"/>